<feature type="domain" description="Tc1-like transposase DDE" evidence="1">
    <location>
        <begin position="10"/>
        <end position="160"/>
    </location>
</feature>
<dbReference type="InterPro" id="IPR038717">
    <property type="entry name" value="Tc1-like_DDE_dom"/>
</dbReference>
<organism evidence="2 3">
    <name type="scientific">Asbolus verrucosus</name>
    <name type="common">Desert ironclad beetle</name>
    <dbReference type="NCBI Taxonomy" id="1661398"/>
    <lineage>
        <taxon>Eukaryota</taxon>
        <taxon>Metazoa</taxon>
        <taxon>Ecdysozoa</taxon>
        <taxon>Arthropoda</taxon>
        <taxon>Hexapoda</taxon>
        <taxon>Insecta</taxon>
        <taxon>Pterygota</taxon>
        <taxon>Neoptera</taxon>
        <taxon>Endopterygota</taxon>
        <taxon>Coleoptera</taxon>
        <taxon>Polyphaga</taxon>
        <taxon>Cucujiformia</taxon>
        <taxon>Tenebrionidae</taxon>
        <taxon>Pimeliinae</taxon>
        <taxon>Asbolus</taxon>
    </lineage>
</organism>
<dbReference type="GO" id="GO:0003676">
    <property type="term" value="F:nucleic acid binding"/>
    <property type="evidence" value="ECO:0007669"/>
    <property type="project" value="InterPro"/>
</dbReference>
<dbReference type="PANTHER" id="PTHR33939:SF1">
    <property type="entry name" value="DUF4371 DOMAIN-CONTAINING PROTEIN"/>
    <property type="match status" value="1"/>
</dbReference>
<dbReference type="EMBL" id="QDEB01053299">
    <property type="protein sequence ID" value="RZC37366.1"/>
    <property type="molecule type" value="Genomic_DNA"/>
</dbReference>
<keyword evidence="3" id="KW-1185">Reference proteome</keyword>
<sequence>MDLRSRIAKSSGKTYNILHAGSRHGGCKIFSSKSKSEGYHDGIGHKYFEDWFQKLLNDLDKSSLISLDNEPYHSRIKNKQPTSTWKNKDITEWLVKNIYFEPGSLKQELLHLARANKQDNQYVIDELAEQAGHKVLCLPPYHCQFNPIELIWSQTKNYYDKHIGKSGYREEAVLNMWEEYLRQVTPKNWSNCFSYLEKLLQQWWRGEYLLEEIEPIITTSSGDSYIRF</sequence>
<name>A0A482VXE3_ASBVE</name>
<dbReference type="Proteomes" id="UP000292052">
    <property type="component" value="Unassembled WGS sequence"/>
</dbReference>
<accession>A0A482VXE3</accession>
<evidence type="ECO:0000259" key="1">
    <source>
        <dbReference type="Pfam" id="PF13358"/>
    </source>
</evidence>
<gene>
    <name evidence="2" type="ORF">BDFB_005419</name>
</gene>
<proteinExistence type="predicted"/>
<protein>
    <submittedName>
        <fullName evidence="2">DDE 3 domain containing protein</fullName>
    </submittedName>
</protein>
<evidence type="ECO:0000313" key="2">
    <source>
        <dbReference type="EMBL" id="RZC37366.1"/>
    </source>
</evidence>
<evidence type="ECO:0000313" key="3">
    <source>
        <dbReference type="Proteomes" id="UP000292052"/>
    </source>
</evidence>
<reference evidence="2 3" key="1">
    <citation type="submission" date="2017-03" db="EMBL/GenBank/DDBJ databases">
        <title>Genome of the blue death feigning beetle - Asbolus verrucosus.</title>
        <authorList>
            <person name="Rider S.D."/>
        </authorList>
    </citation>
    <scope>NUCLEOTIDE SEQUENCE [LARGE SCALE GENOMIC DNA]</scope>
    <source>
        <strain evidence="2">Butters</strain>
        <tissue evidence="2">Head and leg muscle</tissue>
    </source>
</reference>
<dbReference type="Gene3D" id="3.30.420.10">
    <property type="entry name" value="Ribonuclease H-like superfamily/Ribonuclease H"/>
    <property type="match status" value="1"/>
</dbReference>
<dbReference type="AlphaFoldDB" id="A0A482VXE3"/>
<dbReference type="InterPro" id="IPR036397">
    <property type="entry name" value="RNaseH_sf"/>
</dbReference>
<comment type="caution">
    <text evidence="2">The sequence shown here is derived from an EMBL/GenBank/DDBJ whole genome shotgun (WGS) entry which is preliminary data.</text>
</comment>
<dbReference type="Pfam" id="PF13358">
    <property type="entry name" value="DDE_3"/>
    <property type="match status" value="1"/>
</dbReference>
<dbReference type="OrthoDB" id="6743133at2759"/>
<dbReference type="PANTHER" id="PTHR33939">
    <property type="entry name" value="PROTEIN CBG22215"/>
    <property type="match status" value="1"/>
</dbReference>